<keyword evidence="1" id="KW-0472">Membrane</keyword>
<dbReference type="EMBL" id="VJMJ01000041">
    <property type="protein sequence ID" value="KAF0741088.1"/>
    <property type="molecule type" value="Genomic_DNA"/>
</dbReference>
<organism evidence="2 3">
    <name type="scientific">Aphanomyces euteiches</name>
    <dbReference type="NCBI Taxonomy" id="100861"/>
    <lineage>
        <taxon>Eukaryota</taxon>
        <taxon>Sar</taxon>
        <taxon>Stramenopiles</taxon>
        <taxon>Oomycota</taxon>
        <taxon>Saprolegniomycetes</taxon>
        <taxon>Saprolegniales</taxon>
        <taxon>Verrucalvaceae</taxon>
        <taxon>Aphanomyces</taxon>
    </lineage>
</organism>
<proteinExistence type="predicted"/>
<reference evidence="2 3" key="1">
    <citation type="submission" date="2019-07" db="EMBL/GenBank/DDBJ databases">
        <title>Genomics analysis of Aphanomyces spp. identifies a new class of oomycete effector associated with host adaptation.</title>
        <authorList>
            <person name="Gaulin E."/>
        </authorList>
    </citation>
    <scope>NUCLEOTIDE SEQUENCE [LARGE SCALE GENOMIC DNA]</scope>
    <source>
        <strain evidence="2 3">ATCC 201684</strain>
    </source>
</reference>
<accession>A0A6G0XKZ2</accession>
<name>A0A6G0XKZ2_9STRA</name>
<keyword evidence="1" id="KW-1133">Transmembrane helix</keyword>
<gene>
    <name evidence="2" type="ORF">Ae201684_003659</name>
</gene>
<feature type="transmembrane region" description="Helical" evidence="1">
    <location>
        <begin position="52"/>
        <end position="75"/>
    </location>
</feature>
<evidence type="ECO:0000256" key="1">
    <source>
        <dbReference type="SAM" id="Phobius"/>
    </source>
</evidence>
<keyword evidence="1" id="KW-0812">Transmembrane</keyword>
<evidence type="ECO:0000313" key="3">
    <source>
        <dbReference type="Proteomes" id="UP000481153"/>
    </source>
</evidence>
<protein>
    <submittedName>
        <fullName evidence="2">Uncharacterized protein</fullName>
    </submittedName>
</protein>
<keyword evidence="3" id="KW-1185">Reference proteome</keyword>
<evidence type="ECO:0000313" key="2">
    <source>
        <dbReference type="EMBL" id="KAF0741088.1"/>
    </source>
</evidence>
<dbReference type="Proteomes" id="UP000481153">
    <property type="component" value="Unassembled WGS sequence"/>
</dbReference>
<comment type="caution">
    <text evidence="2">The sequence shown here is derived from an EMBL/GenBank/DDBJ whole genome shotgun (WGS) entry which is preliminary data.</text>
</comment>
<dbReference type="AlphaFoldDB" id="A0A6G0XKZ2"/>
<feature type="transmembrane region" description="Helical" evidence="1">
    <location>
        <begin position="81"/>
        <end position="98"/>
    </location>
</feature>
<sequence>MRDLGRNNVLETGCEIVRGAEIVFLVTHYEIVPVLEIGGAVQIDHVAAICHVACRVLGIGCVVVIVNVLACRVVVNDDVAAIFPVLGICHAVGIVHFLKDSVGHR</sequence>